<feature type="domain" description="Glycosyl transferase family 1" evidence="1">
    <location>
        <begin position="166"/>
        <end position="311"/>
    </location>
</feature>
<reference evidence="2 3" key="1">
    <citation type="submission" date="2017-01" db="EMBL/GenBank/DDBJ databases">
        <title>The cable genome- insights into the physiology and evolution of filamentous bacteria capable of sulfide oxidation via long distance electron transfer.</title>
        <authorList>
            <person name="Schreiber L."/>
            <person name="Bjerg J.T."/>
            <person name="Boggild A."/>
            <person name="Van De Vossenberg J."/>
            <person name="Meysman F."/>
            <person name="Nielsen L.P."/>
            <person name="Schramm A."/>
            <person name="Kjeldsen K.U."/>
        </authorList>
    </citation>
    <scope>NUCLEOTIDE SEQUENCE [LARGE SCALE GENOMIC DNA]</scope>
    <source>
        <strain evidence="2">A2</strain>
    </source>
</reference>
<dbReference type="InterPro" id="IPR001296">
    <property type="entry name" value="Glyco_trans_1"/>
</dbReference>
<dbReference type="CDD" id="cd03801">
    <property type="entry name" value="GT4_PimA-like"/>
    <property type="match status" value="1"/>
</dbReference>
<name>A0A3S3RVY3_9BACT</name>
<sequence>MKTLDLLNLCYIWCATYQRERKRWISSTNGSDTASVRVFYGYEEVPGADQKVFGGLVKLQDLQGTFANHVEQPNILYLISSALPYFPVRMAKMAKMAGAKLVLNQNGVAYPGWHGPRWEKANQPMQELTELADYVFYQSEFCKLAAETFVGEYSGKTEILYNAVDTEQFFPIPKKQEKEITLLLSGSHWSLYRPRSAIETLQKVRKVDKRVRLRIAGRFCWEKDADLAERQVRAFARRLGVEEFVEYTGPYTQQEAVPLLQNASILLHTKYNDPCPRLVLEAMACGLPVVYSGTGGLPELVGSEGGVGVPGPLDWQKDHPPESDALAEAVLQTISSLSDYAEAARQRAVRLFDKKKWLERHRAVFTACLSSPAQEQH</sequence>
<evidence type="ECO:0000313" key="3">
    <source>
        <dbReference type="Proteomes" id="UP000286862"/>
    </source>
</evidence>
<dbReference type="Gene3D" id="3.40.50.2000">
    <property type="entry name" value="Glycogen Phosphorylase B"/>
    <property type="match status" value="1"/>
</dbReference>
<dbReference type="GO" id="GO:0016740">
    <property type="term" value="F:transferase activity"/>
    <property type="evidence" value="ECO:0007669"/>
    <property type="project" value="UniProtKB-KW"/>
</dbReference>
<dbReference type="SUPFAM" id="SSF53756">
    <property type="entry name" value="UDP-Glycosyltransferase/glycogen phosphorylase"/>
    <property type="match status" value="1"/>
</dbReference>
<protein>
    <submittedName>
        <fullName evidence="2">Glycosyltransferase involved in cell wall bisynthesis</fullName>
    </submittedName>
</protein>
<proteinExistence type="predicted"/>
<dbReference type="AlphaFoldDB" id="A0A3S3RVY3"/>
<dbReference type="Pfam" id="PF00534">
    <property type="entry name" value="Glycos_transf_1"/>
    <property type="match status" value="1"/>
</dbReference>
<dbReference type="EMBL" id="MTKQ01000005">
    <property type="protein sequence ID" value="RWX49374.1"/>
    <property type="molecule type" value="Genomic_DNA"/>
</dbReference>
<evidence type="ECO:0000259" key="1">
    <source>
        <dbReference type="Pfam" id="PF00534"/>
    </source>
</evidence>
<evidence type="ECO:0000313" key="2">
    <source>
        <dbReference type="EMBL" id="RWX49374.1"/>
    </source>
</evidence>
<dbReference type="Proteomes" id="UP000286862">
    <property type="component" value="Unassembled WGS sequence"/>
</dbReference>
<accession>A0A3S3RVY3</accession>
<organism evidence="2 3">
    <name type="scientific">Candidatus Electrothrix marina</name>
    <dbReference type="NCBI Taxonomy" id="1859130"/>
    <lineage>
        <taxon>Bacteria</taxon>
        <taxon>Pseudomonadati</taxon>
        <taxon>Thermodesulfobacteriota</taxon>
        <taxon>Desulfobulbia</taxon>
        <taxon>Desulfobulbales</taxon>
        <taxon>Desulfobulbaceae</taxon>
        <taxon>Candidatus Electrothrix</taxon>
    </lineage>
</organism>
<keyword evidence="2" id="KW-0808">Transferase</keyword>
<comment type="caution">
    <text evidence="2">The sequence shown here is derived from an EMBL/GenBank/DDBJ whole genome shotgun (WGS) entry which is preliminary data.</text>
</comment>
<dbReference type="PANTHER" id="PTHR12526">
    <property type="entry name" value="GLYCOSYLTRANSFERASE"/>
    <property type="match status" value="1"/>
</dbReference>
<gene>
    <name evidence="2" type="ORF">VT99_10051</name>
</gene>